<dbReference type="EMBL" id="CAFBRW010000013">
    <property type="protein sequence ID" value="CAB5110448.1"/>
    <property type="molecule type" value="Genomic_DNA"/>
</dbReference>
<dbReference type="EMBL" id="CAFABD010000025">
    <property type="protein sequence ID" value="CAB4819460.1"/>
    <property type="molecule type" value="Genomic_DNA"/>
</dbReference>
<reference evidence="1" key="1">
    <citation type="submission" date="2020-05" db="EMBL/GenBank/DDBJ databases">
        <authorList>
            <person name="Chiriac C."/>
            <person name="Salcher M."/>
            <person name="Ghai R."/>
            <person name="Kavagutti S V."/>
        </authorList>
    </citation>
    <scope>NUCLEOTIDE SEQUENCE</scope>
</reference>
<evidence type="ECO:0000313" key="2">
    <source>
        <dbReference type="EMBL" id="CAB5110448.1"/>
    </source>
</evidence>
<gene>
    <name evidence="1" type="ORF">UFOPK3166_00271</name>
    <name evidence="2" type="ORF">UFOPK4424_00134</name>
</gene>
<name>A0A6J6ZCL5_9ZZZZ</name>
<organism evidence="1">
    <name type="scientific">freshwater metagenome</name>
    <dbReference type="NCBI Taxonomy" id="449393"/>
    <lineage>
        <taxon>unclassified sequences</taxon>
        <taxon>metagenomes</taxon>
        <taxon>ecological metagenomes</taxon>
    </lineage>
</organism>
<sequence>MECTFDTEILLGALFTKVTNAPDPFDACQRRASAGALTTPTTTLSAPSELLSTNPIRVAHVGTPRMKFLVPSIGSITQ</sequence>
<evidence type="ECO:0000313" key="1">
    <source>
        <dbReference type="EMBL" id="CAB4819460.1"/>
    </source>
</evidence>
<accession>A0A6J6ZCL5</accession>
<proteinExistence type="predicted"/>
<protein>
    <submittedName>
        <fullName evidence="1">Unannotated protein</fullName>
    </submittedName>
</protein>
<dbReference type="AlphaFoldDB" id="A0A6J6ZCL5"/>